<dbReference type="SUPFAM" id="SSF54695">
    <property type="entry name" value="POZ domain"/>
    <property type="match status" value="1"/>
</dbReference>
<feature type="compositionally biased region" description="Polar residues" evidence="1">
    <location>
        <begin position="103"/>
        <end position="118"/>
    </location>
</feature>
<dbReference type="Proteomes" id="UP000736335">
    <property type="component" value="Unassembled WGS sequence"/>
</dbReference>
<accession>A0A9P6H7J1</accession>
<dbReference type="EMBL" id="WIUZ02000018">
    <property type="protein sequence ID" value="KAF9779805.1"/>
    <property type="molecule type" value="Genomic_DNA"/>
</dbReference>
<feature type="domain" description="BTB" evidence="2">
    <location>
        <begin position="31"/>
        <end position="229"/>
    </location>
</feature>
<name>A0A9P6H7J1_9AGAM</name>
<feature type="compositionally biased region" description="Basic and acidic residues" evidence="1">
    <location>
        <begin position="124"/>
        <end position="142"/>
    </location>
</feature>
<proteinExistence type="predicted"/>
<dbReference type="CDD" id="cd14733">
    <property type="entry name" value="BACK"/>
    <property type="match status" value="1"/>
</dbReference>
<keyword evidence="4" id="KW-1185">Reference proteome</keyword>
<evidence type="ECO:0000256" key="1">
    <source>
        <dbReference type="SAM" id="MobiDB-lite"/>
    </source>
</evidence>
<protein>
    <recommendedName>
        <fullName evidence="2">BTB domain-containing protein</fullName>
    </recommendedName>
</protein>
<feature type="compositionally biased region" description="Acidic residues" evidence="1">
    <location>
        <begin position="643"/>
        <end position="669"/>
    </location>
</feature>
<feature type="compositionally biased region" description="Acidic residues" evidence="1">
    <location>
        <begin position="87"/>
        <end position="101"/>
    </location>
</feature>
<evidence type="ECO:0000259" key="2">
    <source>
        <dbReference type="SMART" id="SM00225"/>
    </source>
</evidence>
<feature type="region of interest" description="Disordered" evidence="1">
    <location>
        <begin position="87"/>
        <end position="142"/>
    </location>
</feature>
<reference evidence="3" key="2">
    <citation type="submission" date="2020-11" db="EMBL/GenBank/DDBJ databases">
        <authorList>
            <consortium name="DOE Joint Genome Institute"/>
            <person name="Kuo A."/>
            <person name="Miyauchi S."/>
            <person name="Kiss E."/>
            <person name="Drula E."/>
            <person name="Kohler A."/>
            <person name="Sanchez-Garcia M."/>
            <person name="Andreopoulos B."/>
            <person name="Barry K.W."/>
            <person name="Bonito G."/>
            <person name="Buee M."/>
            <person name="Carver A."/>
            <person name="Chen C."/>
            <person name="Cichocki N."/>
            <person name="Clum A."/>
            <person name="Culley D."/>
            <person name="Crous P.W."/>
            <person name="Fauchery L."/>
            <person name="Girlanda M."/>
            <person name="Hayes R."/>
            <person name="Keri Z."/>
            <person name="Labutti K."/>
            <person name="Lipzen A."/>
            <person name="Lombard V."/>
            <person name="Magnuson J."/>
            <person name="Maillard F."/>
            <person name="Morin E."/>
            <person name="Murat C."/>
            <person name="Nolan M."/>
            <person name="Ohm R."/>
            <person name="Pangilinan J."/>
            <person name="Pereira M."/>
            <person name="Perotto S."/>
            <person name="Peter M."/>
            <person name="Riley R."/>
            <person name="Sitrit Y."/>
            <person name="Stielow B."/>
            <person name="Szollosi G."/>
            <person name="Zifcakova L."/>
            <person name="Stursova M."/>
            <person name="Spatafora J.W."/>
            <person name="Tedersoo L."/>
            <person name="Vaario L.-M."/>
            <person name="Yamada A."/>
            <person name="Yan M."/>
            <person name="Wang P."/>
            <person name="Xu J."/>
            <person name="Bruns T."/>
            <person name="Baldrian P."/>
            <person name="Vilgalys R."/>
            <person name="Henrissat B."/>
            <person name="Grigoriev I.V."/>
            <person name="Hibbett D."/>
            <person name="Nagy L.G."/>
            <person name="Martin F.M."/>
        </authorList>
    </citation>
    <scope>NUCLEOTIDE SEQUENCE</scope>
    <source>
        <strain evidence="3">UH-Tt-Lm1</strain>
    </source>
</reference>
<evidence type="ECO:0000313" key="3">
    <source>
        <dbReference type="EMBL" id="KAF9779805.1"/>
    </source>
</evidence>
<dbReference type="Gene3D" id="3.30.710.10">
    <property type="entry name" value="Potassium Channel Kv1.1, Chain A"/>
    <property type="match status" value="1"/>
</dbReference>
<reference evidence="3" key="1">
    <citation type="journal article" date="2020" name="Nat. Commun.">
        <title>Large-scale genome sequencing of mycorrhizal fungi provides insights into the early evolution of symbiotic traits.</title>
        <authorList>
            <person name="Miyauchi S."/>
            <person name="Kiss E."/>
            <person name="Kuo A."/>
            <person name="Drula E."/>
            <person name="Kohler A."/>
            <person name="Sanchez-Garcia M."/>
            <person name="Morin E."/>
            <person name="Andreopoulos B."/>
            <person name="Barry K.W."/>
            <person name="Bonito G."/>
            <person name="Buee M."/>
            <person name="Carver A."/>
            <person name="Chen C."/>
            <person name="Cichocki N."/>
            <person name="Clum A."/>
            <person name="Culley D."/>
            <person name="Crous P.W."/>
            <person name="Fauchery L."/>
            <person name="Girlanda M."/>
            <person name="Hayes R.D."/>
            <person name="Keri Z."/>
            <person name="LaButti K."/>
            <person name="Lipzen A."/>
            <person name="Lombard V."/>
            <person name="Magnuson J."/>
            <person name="Maillard F."/>
            <person name="Murat C."/>
            <person name="Nolan M."/>
            <person name="Ohm R.A."/>
            <person name="Pangilinan J."/>
            <person name="Pereira M.F."/>
            <person name="Perotto S."/>
            <person name="Peter M."/>
            <person name="Pfister S."/>
            <person name="Riley R."/>
            <person name="Sitrit Y."/>
            <person name="Stielow J.B."/>
            <person name="Szollosi G."/>
            <person name="Zifcakova L."/>
            <person name="Stursova M."/>
            <person name="Spatafora J.W."/>
            <person name="Tedersoo L."/>
            <person name="Vaario L.M."/>
            <person name="Yamada A."/>
            <person name="Yan M."/>
            <person name="Wang P."/>
            <person name="Xu J."/>
            <person name="Bruns T."/>
            <person name="Baldrian P."/>
            <person name="Vilgalys R."/>
            <person name="Dunand C."/>
            <person name="Henrissat B."/>
            <person name="Grigoriev I.V."/>
            <person name="Hibbett D."/>
            <person name="Nagy L.G."/>
            <person name="Martin F.M."/>
        </authorList>
    </citation>
    <scope>NUCLEOTIDE SEQUENCE</scope>
    <source>
        <strain evidence="3">UH-Tt-Lm1</strain>
    </source>
</reference>
<evidence type="ECO:0000313" key="4">
    <source>
        <dbReference type="Proteomes" id="UP000736335"/>
    </source>
</evidence>
<gene>
    <name evidence="3" type="ORF">BJ322DRAFT_343001</name>
</gene>
<dbReference type="OrthoDB" id="6359816at2759"/>
<sequence length="758" mass="82178">MNPPQCLLDALKGSIASGTFVDTKFYVFASREASGRVGSPRSLYCNGHVLQTVPYFSTLFSDGFSEGQTKNINDVFPSDLNPYTEDYDYFSDSDLEDDEEPVQSPQGLDSQTRLTTAPGTPPRLSEDVGEVGHGHDPNKESERMGKVAIIHDMAASTFGAMIYFLYTGEITFAPLSSDSRHKPPEDARAGGQNMTSPIPPSAKSIYRLADKYDIPSLKERARKHIYKNLSNCNIVDEVFSSFSLSFPEMLSVKVSQLVSKMKGESETGADDTLKQLLEKIASLSQSQLGRAADALSMIWNGLTGPLDLPVSEPKSASSVEFTLFPNWHRVKLALLKSISTGTFIDVQFYAYNSLRNNSPLDPKPLFVSSIVIEEWGPAITTQTAGIGSQAICLADGLGDDYEHWDGVPPEVPHDEKKDIKYRTEAASTAESHEVVVLISGAWKTWMSLFSYAYTNEMSFAPLQTSVCDGDLVVDTKAQRQQLCSPRSMYSLAIALGIKIIKEDALKDFRSKLTTSNITQELFTSFAASHKEVLDFEIEFFHKNFTGQDPKSLTDHIQRMASGGAPFFPTTLSLVYGTLARKVLPTPIASGSGLGKSRETGKQRAIGPAPALSSTVTPKTDSDTSDVDGSEALECSGAGSSEAEPSDADGSEAEPSDADGSEAESSDADGSEAGSSDVDGSSDAGSLSDERSTDSQVVRYAKWASENSIERVCEGTMFSDCGRPATGVKIRGNFETAAYLKCPSHANWETKDIPPRYLW</sequence>
<comment type="caution">
    <text evidence="3">The sequence shown here is derived from an EMBL/GenBank/DDBJ whole genome shotgun (WGS) entry which is preliminary data.</text>
</comment>
<organism evidence="3 4">
    <name type="scientific">Thelephora terrestris</name>
    <dbReference type="NCBI Taxonomy" id="56493"/>
    <lineage>
        <taxon>Eukaryota</taxon>
        <taxon>Fungi</taxon>
        <taxon>Dikarya</taxon>
        <taxon>Basidiomycota</taxon>
        <taxon>Agaricomycotina</taxon>
        <taxon>Agaricomycetes</taxon>
        <taxon>Thelephorales</taxon>
        <taxon>Thelephoraceae</taxon>
        <taxon>Thelephora</taxon>
    </lineage>
</organism>
<dbReference type="PANTHER" id="PTHR24413">
    <property type="entry name" value="SPECKLE-TYPE POZ PROTEIN"/>
    <property type="match status" value="1"/>
</dbReference>
<feature type="region of interest" description="Disordered" evidence="1">
    <location>
        <begin position="177"/>
        <end position="200"/>
    </location>
</feature>
<feature type="region of interest" description="Disordered" evidence="1">
    <location>
        <begin position="586"/>
        <end position="695"/>
    </location>
</feature>
<dbReference type="InterPro" id="IPR011333">
    <property type="entry name" value="SKP1/BTB/POZ_sf"/>
</dbReference>
<feature type="compositionally biased region" description="Basic and acidic residues" evidence="1">
    <location>
        <begin position="178"/>
        <end position="188"/>
    </location>
</feature>
<dbReference type="AlphaFoldDB" id="A0A9P6H7J1"/>
<dbReference type="SMART" id="SM00225">
    <property type="entry name" value="BTB"/>
    <property type="match status" value="1"/>
</dbReference>
<feature type="compositionally biased region" description="Low complexity" evidence="1">
    <location>
        <begin position="670"/>
        <end position="686"/>
    </location>
</feature>
<dbReference type="InterPro" id="IPR000210">
    <property type="entry name" value="BTB/POZ_dom"/>
</dbReference>